<organism evidence="4 5">
    <name type="scientific">Tegillarca granosa</name>
    <name type="common">Malaysian cockle</name>
    <name type="synonym">Anadara granosa</name>
    <dbReference type="NCBI Taxonomy" id="220873"/>
    <lineage>
        <taxon>Eukaryota</taxon>
        <taxon>Metazoa</taxon>
        <taxon>Spiralia</taxon>
        <taxon>Lophotrochozoa</taxon>
        <taxon>Mollusca</taxon>
        <taxon>Bivalvia</taxon>
        <taxon>Autobranchia</taxon>
        <taxon>Pteriomorphia</taxon>
        <taxon>Arcoida</taxon>
        <taxon>Arcoidea</taxon>
        <taxon>Arcidae</taxon>
        <taxon>Tegillarca</taxon>
    </lineage>
</organism>
<keyword evidence="1" id="KW-0880">Kelch repeat</keyword>
<protein>
    <recommendedName>
        <fullName evidence="3">BTB domain-containing protein</fullName>
    </recommendedName>
</protein>
<keyword evidence="5" id="KW-1185">Reference proteome</keyword>
<evidence type="ECO:0000313" key="4">
    <source>
        <dbReference type="EMBL" id="KAJ8308461.1"/>
    </source>
</evidence>
<dbReference type="Pfam" id="PF01344">
    <property type="entry name" value="Kelch_1"/>
    <property type="match status" value="1"/>
</dbReference>
<dbReference type="InterPro" id="IPR011043">
    <property type="entry name" value="Gal_Oxase/kelch_b-propeller"/>
</dbReference>
<evidence type="ECO:0000256" key="2">
    <source>
        <dbReference type="ARBA" id="ARBA00022737"/>
    </source>
</evidence>
<keyword evidence="2" id="KW-0677">Repeat</keyword>
<dbReference type="Proteomes" id="UP001217089">
    <property type="component" value="Unassembled WGS sequence"/>
</dbReference>
<dbReference type="SMART" id="SM00225">
    <property type="entry name" value="BTB"/>
    <property type="match status" value="1"/>
</dbReference>
<reference evidence="4 5" key="1">
    <citation type="submission" date="2022-12" db="EMBL/GenBank/DDBJ databases">
        <title>Chromosome-level genome of Tegillarca granosa.</title>
        <authorList>
            <person name="Kim J."/>
        </authorList>
    </citation>
    <scope>NUCLEOTIDE SEQUENCE [LARGE SCALE GENOMIC DNA]</scope>
    <source>
        <strain evidence="4">Teg-2019</strain>
        <tissue evidence="4">Adductor muscle</tissue>
    </source>
</reference>
<evidence type="ECO:0000256" key="1">
    <source>
        <dbReference type="ARBA" id="ARBA00022441"/>
    </source>
</evidence>
<evidence type="ECO:0000259" key="3">
    <source>
        <dbReference type="PROSITE" id="PS50097"/>
    </source>
</evidence>
<dbReference type="InterPro" id="IPR015915">
    <property type="entry name" value="Kelch-typ_b-propeller"/>
</dbReference>
<dbReference type="SUPFAM" id="SSF50965">
    <property type="entry name" value="Galactose oxidase, central domain"/>
    <property type="match status" value="1"/>
</dbReference>
<comment type="caution">
    <text evidence="4">The sequence shown here is derived from an EMBL/GenBank/DDBJ whole genome shotgun (WGS) entry which is preliminary data.</text>
</comment>
<dbReference type="SUPFAM" id="SSF54695">
    <property type="entry name" value="POZ domain"/>
    <property type="match status" value="1"/>
</dbReference>
<dbReference type="EMBL" id="JARBDR010000657">
    <property type="protein sequence ID" value="KAJ8308461.1"/>
    <property type="molecule type" value="Genomic_DNA"/>
</dbReference>
<dbReference type="CDD" id="cd18186">
    <property type="entry name" value="BTB_POZ_ZBTB_KLHL-like"/>
    <property type="match status" value="1"/>
</dbReference>
<name>A0ABQ9EVU0_TEGGR</name>
<proteinExistence type="predicted"/>
<dbReference type="InterPro" id="IPR006652">
    <property type="entry name" value="Kelch_1"/>
</dbReference>
<dbReference type="InterPro" id="IPR000210">
    <property type="entry name" value="BTB/POZ_dom"/>
</dbReference>
<sequence>MDIPFTRSMGNKNSHALKLQQHLYDQMVSESEFCDVTLLIDGIEVKAHWCVIVSCPYFQSLYDSGLTEKISGKIVLHVGKPHAVRAAISFLYQGTVEVNYENVQDLLEMAEYFQITDLKRSCQEYLYSVELTTENCVQLCLLCSLYDLELYTRAFDFLRGHLPEVMKTNDIMTLTHESVISLLKDETLRYVSQEDFFDFVVKWVNNELECRENNFSELFCALDLSRLSKQVIETKIEEEPLVKKFEECILHVLNVKMKHMTGLLSDDNGERECILLAGGCGHHMYLNNLFHLFPDSISVNNIYCYIIKEERWTELAPLPHQMRKPIVTFDPSGYLYVFDTSHSHDSSMFYVYKFQVMNQSWTSFRIKVPESCTNASIQNIIACGGHLYAVMSGHFVGRAPGMDNWQSIILQAKEDETESEIKCYLFARNISTQIVSCAMNNSKICVLAWKIGFRAKKKKNSAKFIVYDTTDNKRMDESKGVSWEPYMFPFEDEIMVCKMGKFQTRKFSFSKRLWYSVKEQFLPHPPQDGGRTDFSFVANGEDLYIFGGKDPETKKPLDTGYKFSLKSKAWTKLENMPQALMLSASCVAKLPADHVKCHISCPHCSFETRKSQAIYNVEYPYDEDDYDEYTDYSYDDDDFPSDNWDDYHDYDPYDPYDDMWFQGI</sequence>
<dbReference type="SMART" id="SM00875">
    <property type="entry name" value="BACK"/>
    <property type="match status" value="1"/>
</dbReference>
<dbReference type="PROSITE" id="PS50097">
    <property type="entry name" value="BTB"/>
    <property type="match status" value="1"/>
</dbReference>
<gene>
    <name evidence="4" type="ORF">KUTeg_013335</name>
</gene>
<dbReference type="InterPro" id="IPR011333">
    <property type="entry name" value="SKP1/BTB/POZ_sf"/>
</dbReference>
<dbReference type="Pfam" id="PF07707">
    <property type="entry name" value="BACK"/>
    <property type="match status" value="1"/>
</dbReference>
<dbReference type="Pfam" id="PF00651">
    <property type="entry name" value="BTB"/>
    <property type="match status" value="1"/>
</dbReference>
<evidence type="ECO:0000313" key="5">
    <source>
        <dbReference type="Proteomes" id="UP001217089"/>
    </source>
</evidence>
<dbReference type="PANTHER" id="PTHR45632">
    <property type="entry name" value="LD33804P"/>
    <property type="match status" value="1"/>
</dbReference>
<dbReference type="Gene3D" id="1.25.40.420">
    <property type="match status" value="1"/>
</dbReference>
<dbReference type="InterPro" id="IPR011705">
    <property type="entry name" value="BACK"/>
</dbReference>
<dbReference type="Gene3D" id="3.30.710.10">
    <property type="entry name" value="Potassium Channel Kv1.1, Chain A"/>
    <property type="match status" value="1"/>
</dbReference>
<dbReference type="PANTHER" id="PTHR45632:SF30">
    <property type="entry name" value="BTB DOMAIN-CONTAINING PROTEIN"/>
    <property type="match status" value="1"/>
</dbReference>
<dbReference type="Gene3D" id="2.120.10.80">
    <property type="entry name" value="Kelch-type beta propeller"/>
    <property type="match status" value="2"/>
</dbReference>
<accession>A0ABQ9EVU0</accession>
<feature type="domain" description="BTB" evidence="3">
    <location>
        <begin position="34"/>
        <end position="100"/>
    </location>
</feature>